<name>A7T240_NEMVE</name>
<dbReference type="PROSITE" id="PS51977">
    <property type="entry name" value="WGR"/>
    <property type="match status" value="1"/>
</dbReference>
<evidence type="ECO:0000313" key="8">
    <source>
        <dbReference type="Proteomes" id="UP000001593"/>
    </source>
</evidence>
<dbReference type="eggNOG" id="KOG1037">
    <property type="taxonomic scope" value="Eukaryota"/>
</dbReference>
<proteinExistence type="predicted"/>
<dbReference type="InterPro" id="IPR004102">
    <property type="entry name" value="Poly(ADP-ribose)pol_reg_dom"/>
</dbReference>
<dbReference type="PANTHER" id="PTHR10459:SF108">
    <property type="entry name" value="POLY [ADP-RIBOSE] POLYMERASE"/>
    <property type="match status" value="1"/>
</dbReference>
<dbReference type="InParanoid" id="A7T240"/>
<feature type="domain" description="WGR" evidence="6">
    <location>
        <begin position="76"/>
        <end position="177"/>
    </location>
</feature>
<evidence type="ECO:0000259" key="5">
    <source>
        <dbReference type="PROSITE" id="PS51060"/>
    </source>
</evidence>
<dbReference type="Pfam" id="PF05406">
    <property type="entry name" value="WGR"/>
    <property type="match status" value="1"/>
</dbReference>
<protein>
    <recommendedName>
        <fullName evidence="9">WGR domain-containing protein</fullName>
    </recommendedName>
</protein>
<dbReference type="STRING" id="45351.A7T240"/>
<feature type="region of interest" description="Disordered" evidence="4">
    <location>
        <begin position="1"/>
        <end position="21"/>
    </location>
</feature>
<dbReference type="Pfam" id="PF02877">
    <property type="entry name" value="PARP_reg"/>
    <property type="match status" value="1"/>
</dbReference>
<dbReference type="Gene3D" id="1.20.142.10">
    <property type="entry name" value="Poly(ADP-ribose) polymerase, regulatory domain"/>
    <property type="match status" value="1"/>
</dbReference>
<dbReference type="PhylomeDB" id="A7T240"/>
<organism evidence="7 8">
    <name type="scientific">Nematostella vectensis</name>
    <name type="common">Starlet sea anemone</name>
    <dbReference type="NCBI Taxonomy" id="45351"/>
    <lineage>
        <taxon>Eukaryota</taxon>
        <taxon>Metazoa</taxon>
        <taxon>Cnidaria</taxon>
        <taxon>Anthozoa</taxon>
        <taxon>Hexacorallia</taxon>
        <taxon>Actiniaria</taxon>
        <taxon>Edwardsiidae</taxon>
        <taxon>Nematostella</taxon>
    </lineage>
</organism>
<dbReference type="PROSITE" id="PS51060">
    <property type="entry name" value="PARP_ALPHA_HD"/>
    <property type="match status" value="1"/>
</dbReference>
<reference evidence="7 8" key="1">
    <citation type="journal article" date="2007" name="Science">
        <title>Sea anemone genome reveals ancestral eumetazoan gene repertoire and genomic organization.</title>
        <authorList>
            <person name="Putnam N.H."/>
            <person name="Srivastava M."/>
            <person name="Hellsten U."/>
            <person name="Dirks B."/>
            <person name="Chapman J."/>
            <person name="Salamov A."/>
            <person name="Terry A."/>
            <person name="Shapiro H."/>
            <person name="Lindquist E."/>
            <person name="Kapitonov V.V."/>
            <person name="Jurka J."/>
            <person name="Genikhovich G."/>
            <person name="Grigoriev I.V."/>
            <person name="Lucas S.M."/>
            <person name="Steele R.E."/>
            <person name="Finnerty J.R."/>
            <person name="Technau U."/>
            <person name="Martindale M.Q."/>
            <person name="Rokhsar D.S."/>
        </authorList>
    </citation>
    <scope>NUCLEOTIDE SEQUENCE [LARGE SCALE GENOMIC DNA]</scope>
    <source>
        <strain evidence="8">CH2 X CH6</strain>
    </source>
</reference>
<feature type="compositionally biased region" description="Basic residues" evidence="4">
    <location>
        <begin position="1"/>
        <end position="11"/>
    </location>
</feature>
<dbReference type="PANTHER" id="PTHR10459">
    <property type="entry name" value="DNA LIGASE"/>
    <property type="match status" value="1"/>
</dbReference>
<keyword evidence="8" id="KW-1185">Reference proteome</keyword>
<keyword evidence="1" id="KW-0328">Glycosyltransferase</keyword>
<feature type="region of interest" description="Disordered" evidence="4">
    <location>
        <begin position="52"/>
        <end position="73"/>
    </location>
</feature>
<sequence>MFCSVKKHSSKLHVGEPEPGFNLTTSRDAFWDGEEPDVDADAAAMLAEVKDANEEPEYDPAKPPPVDPVTNKQKTGSKVFMKPATGIPYDILMTKVDVKYGYFGLNNFYKMQVIFEKGKNLWVLLTRWGRIGDRGQHQLTPFSDAKAATDEFKKIFRSKTGNLWDEKGSFVKHPKKYSLVLPERNPQFHHRKPKDILKPFDLEACPPSKLPKPLQTLMKAITDQEWLRKSVSHHSLQVDPEFMPFGRLSLETINRARGVLEKICKRDGYVISFSKIDDYVISFSKIDGYLISLSKSGYFVISHSVGPRRKLSKPEVFGILLPI</sequence>
<dbReference type="HOGENOM" id="CLU_861394_0_0_1"/>
<evidence type="ECO:0000256" key="3">
    <source>
        <dbReference type="ARBA" id="ARBA00023027"/>
    </source>
</evidence>
<gene>
    <name evidence="7" type="ORF">NEMVEDRAFT_v1g248572</name>
</gene>
<feature type="domain" description="PARP alpha-helical" evidence="5">
    <location>
        <begin position="207"/>
        <end position="323"/>
    </location>
</feature>
<dbReference type="InterPro" id="IPR050800">
    <property type="entry name" value="ARTD/PARP"/>
</dbReference>
<keyword evidence="3" id="KW-0520">NAD</keyword>
<dbReference type="Proteomes" id="UP000001593">
    <property type="component" value="Unassembled WGS sequence"/>
</dbReference>
<evidence type="ECO:0000313" key="7">
    <source>
        <dbReference type="EMBL" id="EDO29976.1"/>
    </source>
</evidence>
<evidence type="ECO:0000259" key="6">
    <source>
        <dbReference type="PROSITE" id="PS51977"/>
    </source>
</evidence>
<dbReference type="InterPro" id="IPR036930">
    <property type="entry name" value="WGR_dom_sf"/>
</dbReference>
<dbReference type="AlphaFoldDB" id="A7T240"/>
<dbReference type="GO" id="GO:0003950">
    <property type="term" value="F:NAD+ poly-ADP-ribosyltransferase activity"/>
    <property type="evidence" value="ECO:0007669"/>
    <property type="project" value="InterPro"/>
</dbReference>
<evidence type="ECO:0000256" key="1">
    <source>
        <dbReference type="ARBA" id="ARBA00022676"/>
    </source>
</evidence>
<dbReference type="InterPro" id="IPR008893">
    <property type="entry name" value="WGR_domain"/>
</dbReference>
<dbReference type="EMBL" id="DS470194">
    <property type="protein sequence ID" value="EDO29976.1"/>
    <property type="molecule type" value="Genomic_DNA"/>
</dbReference>
<dbReference type="SUPFAM" id="SSF142921">
    <property type="entry name" value="WGR domain-like"/>
    <property type="match status" value="1"/>
</dbReference>
<evidence type="ECO:0000256" key="2">
    <source>
        <dbReference type="ARBA" id="ARBA00022679"/>
    </source>
</evidence>
<accession>A7T240</accession>
<dbReference type="CDD" id="cd07997">
    <property type="entry name" value="WGR_PARP"/>
    <property type="match status" value="1"/>
</dbReference>
<keyword evidence="2" id="KW-0808">Transferase</keyword>
<dbReference type="Gene3D" id="2.20.140.10">
    <property type="entry name" value="WGR domain"/>
    <property type="match status" value="1"/>
</dbReference>
<evidence type="ECO:0008006" key="9">
    <source>
        <dbReference type="Google" id="ProtNLM"/>
    </source>
</evidence>
<evidence type="ECO:0000256" key="4">
    <source>
        <dbReference type="SAM" id="MobiDB-lite"/>
    </source>
</evidence>
<dbReference type="InterPro" id="IPR036616">
    <property type="entry name" value="Poly(ADP-ribose)pol_reg_dom_sf"/>
</dbReference>
<dbReference type="SMART" id="SM00773">
    <property type="entry name" value="WGR"/>
    <property type="match status" value="1"/>
</dbReference>
<dbReference type="SUPFAM" id="SSF47587">
    <property type="entry name" value="Domain of poly(ADP-ribose) polymerase"/>
    <property type="match status" value="1"/>
</dbReference>